<reference evidence="3 4" key="1">
    <citation type="submission" date="2018-10" db="EMBL/GenBank/DDBJ databases">
        <title>Co-occurring genomic capacity for anaerobic methane metabolism and dissimilatory sulfite reduction discovered in the Korarchaeota.</title>
        <authorList>
            <person name="Mckay L.J."/>
            <person name="Dlakic M."/>
            <person name="Fields M.W."/>
            <person name="Delmont T.O."/>
            <person name="Eren A.M."/>
            <person name="Jay Z.J."/>
            <person name="Klingelsmith K.B."/>
            <person name="Rusch D.B."/>
            <person name="Inskeep W.P."/>
        </authorList>
    </citation>
    <scope>NUCLEOTIDE SEQUENCE [LARGE SCALE GENOMIC DNA]</scope>
    <source>
        <strain evidence="3 4">MDKW</strain>
    </source>
</reference>
<comment type="caution">
    <text evidence="3">The sequence shown here is derived from an EMBL/GenBank/DDBJ whole genome shotgun (WGS) entry which is preliminary data.</text>
</comment>
<sequence>MIKFFLKVLITLYQGYTMMRIKLNGKEITVPEESRIEEVLKSCGISYDPRCLLAVVRGRGPSQVATDRYIIKTNKGKIMVKVDDNFLWEKIRRSINGLKVAWRTRNSLSVGPFSLDLNCLNKSYQYEQNRIILSIVEGNGYLVFTLSRARIEHCTLNSGIVGRVITGSDVLGALDVDDFIKEVEPVLEQGYISGNIKRASLMDEVIDGDEIYSEIKIDLNTELPWACEHALITLEQNNSLDEVSGTFVRISGAMRAWKIEENSGKRVRGAVTVRTSGKREGDIYIYKRECMPSKNHSVIGFVKYGLELLEVAERGDKIHIVLNPRRINLIGLTQVQAGNLLEKLNIRHVRDGDKSDDAVVVLQYPKTTSEILKKKEVATYGIDQSKIVKIKLFNDKAPKTSLYFRAAAELFGKRVGILKVFFKTDDSVIFKPDISYKDPLVPENIPKDSVRPGEIGVTNMSRKYAGIIGIRFTESKEFGPTGEPFESTNIVGTVTDNLGVLMNSKEEEEVYLMEVDENES</sequence>
<dbReference type="Pfam" id="PF26548">
    <property type="entry name" value="DUF8179"/>
    <property type="match status" value="1"/>
</dbReference>
<dbReference type="InterPro" id="IPR058492">
    <property type="entry name" value="DUF8179"/>
</dbReference>
<evidence type="ECO:0000313" key="3">
    <source>
        <dbReference type="EMBL" id="RSN72793.1"/>
    </source>
</evidence>
<dbReference type="PIRSF" id="PIRSF005852">
    <property type="entry name" value="UCP005852"/>
    <property type="match status" value="1"/>
</dbReference>
<dbReference type="InterPro" id="IPR016466">
    <property type="entry name" value="Methan_mark_3"/>
</dbReference>
<dbReference type="HAMAP" id="MF_01089">
    <property type="entry name" value="UPF0288"/>
    <property type="match status" value="1"/>
</dbReference>
<proteinExistence type="inferred from homology"/>
<feature type="domain" description="Putative peptidyl-prolyl cis-trans isomerase" evidence="2">
    <location>
        <begin position="388"/>
        <end position="514"/>
    </location>
</feature>
<dbReference type="NCBIfam" id="TIGR03268">
    <property type="entry name" value="methan_mark_3"/>
    <property type="match status" value="1"/>
</dbReference>
<dbReference type="AlphaFoldDB" id="A0A429GG97"/>
<evidence type="ECO:0000313" key="4">
    <source>
        <dbReference type="Proteomes" id="UP000277582"/>
    </source>
</evidence>
<accession>A0A429GG97</accession>
<protein>
    <recommendedName>
        <fullName evidence="1">UPF0288 protein D6D85_12155</fullName>
    </recommendedName>
</protein>
<dbReference type="EMBL" id="RCOS01000137">
    <property type="protein sequence ID" value="RSN72793.1"/>
    <property type="molecule type" value="Genomic_DNA"/>
</dbReference>
<evidence type="ECO:0000256" key="1">
    <source>
        <dbReference type="HAMAP-Rule" id="MF_01089"/>
    </source>
</evidence>
<dbReference type="Proteomes" id="UP000277582">
    <property type="component" value="Unassembled WGS sequence"/>
</dbReference>
<organism evidence="3 4">
    <name type="scientific">Candidatus Methanodesulfokora washburnensis</name>
    <dbReference type="NCBI Taxonomy" id="2478471"/>
    <lineage>
        <taxon>Archaea</taxon>
        <taxon>Thermoproteota</taxon>
        <taxon>Candidatus Korarchaeia</taxon>
        <taxon>Candidatus Korarchaeia incertae sedis</taxon>
        <taxon>Candidatus Methanodesulfokora</taxon>
    </lineage>
</organism>
<comment type="similarity">
    <text evidence="1">Belongs to the UPF0288 family.</text>
</comment>
<evidence type="ECO:0000259" key="2">
    <source>
        <dbReference type="Pfam" id="PF26548"/>
    </source>
</evidence>
<gene>
    <name evidence="3" type="ORF">D6D85_12155</name>
</gene>
<keyword evidence="4" id="KW-1185">Reference proteome</keyword>
<name>A0A429GG97_9CREN</name>